<evidence type="ECO:0000313" key="5">
    <source>
        <dbReference type="EMBL" id="OBU68951.1"/>
    </source>
</evidence>
<organism evidence="5 6">
    <name type="scientific">Stenotrophomonas maltophilia</name>
    <name type="common">Pseudomonas maltophilia</name>
    <name type="synonym">Xanthomonas maltophilia</name>
    <dbReference type="NCBI Taxonomy" id="40324"/>
    <lineage>
        <taxon>Bacteria</taxon>
        <taxon>Pseudomonadati</taxon>
        <taxon>Pseudomonadota</taxon>
        <taxon>Gammaproteobacteria</taxon>
        <taxon>Lysobacterales</taxon>
        <taxon>Lysobacteraceae</taxon>
        <taxon>Stenotrophomonas</taxon>
        <taxon>Stenotrophomonas maltophilia group</taxon>
    </lineage>
</organism>
<dbReference type="PROSITE" id="PS51419">
    <property type="entry name" value="RAB"/>
    <property type="match status" value="1"/>
</dbReference>
<keyword evidence="4" id="KW-0342">GTP-binding</keyword>
<evidence type="ECO:0000256" key="2">
    <source>
        <dbReference type="ARBA" id="ARBA00022741"/>
    </source>
</evidence>
<dbReference type="Proteomes" id="UP000092256">
    <property type="component" value="Unassembled WGS sequence"/>
</dbReference>
<comment type="caution">
    <text evidence="5">The sequence shown here is derived from an EMBL/GenBank/DDBJ whole genome shotgun (WGS) entry which is preliminary data.</text>
</comment>
<dbReference type="RefSeq" id="WP_065198164.1">
    <property type="nucleotide sequence ID" value="NZ_LYVJ01000003.1"/>
</dbReference>
<dbReference type="InterPro" id="IPR027417">
    <property type="entry name" value="P-loop_NTPase"/>
</dbReference>
<keyword evidence="3" id="KW-0378">Hydrolase</keyword>
<dbReference type="EMBL" id="LYVJ01000003">
    <property type="protein sequence ID" value="OBU68951.1"/>
    <property type="molecule type" value="Genomic_DNA"/>
</dbReference>
<dbReference type="AlphaFoldDB" id="A0A1A6Y2C9"/>
<evidence type="ECO:0000313" key="6">
    <source>
        <dbReference type="Proteomes" id="UP000092256"/>
    </source>
</evidence>
<proteinExistence type="inferred from homology"/>
<dbReference type="CDD" id="cd00882">
    <property type="entry name" value="Ras_like_GTPase"/>
    <property type="match status" value="1"/>
</dbReference>
<accession>A0A1A6Y2C9</accession>
<dbReference type="SUPFAM" id="SSF52540">
    <property type="entry name" value="P-loop containing nucleoside triphosphate hydrolases"/>
    <property type="match status" value="1"/>
</dbReference>
<gene>
    <name evidence="5" type="ORF">A9K58_04230</name>
</gene>
<evidence type="ECO:0000256" key="3">
    <source>
        <dbReference type="ARBA" id="ARBA00022801"/>
    </source>
</evidence>
<comment type="similarity">
    <text evidence="1">Belongs to the GPN-loop GTPase family.</text>
</comment>
<dbReference type="Pfam" id="PF03029">
    <property type="entry name" value="ATP_bind_1"/>
    <property type="match status" value="1"/>
</dbReference>
<dbReference type="PANTHER" id="PTHR42708">
    <property type="entry name" value="ATP/GTP-BINDING PROTEIN-RELATED"/>
    <property type="match status" value="1"/>
</dbReference>
<keyword evidence="2" id="KW-0547">Nucleotide-binding</keyword>
<dbReference type="PANTHER" id="PTHR42708:SF1">
    <property type="entry name" value="GLIDING MOTILITY PROTEIN MGLA"/>
    <property type="match status" value="1"/>
</dbReference>
<evidence type="ECO:0000256" key="4">
    <source>
        <dbReference type="ARBA" id="ARBA00023134"/>
    </source>
</evidence>
<dbReference type="GO" id="GO:0016787">
    <property type="term" value="F:hydrolase activity"/>
    <property type="evidence" value="ECO:0007669"/>
    <property type="project" value="UniProtKB-KW"/>
</dbReference>
<dbReference type="Gene3D" id="3.40.50.300">
    <property type="entry name" value="P-loop containing nucleotide triphosphate hydrolases"/>
    <property type="match status" value="1"/>
</dbReference>
<name>A0A1A6Y2C9_STEMA</name>
<reference evidence="5 6" key="1">
    <citation type="submission" date="2016-05" db="EMBL/GenBank/DDBJ databases">
        <title>Draft Genome Sequences of Stenotrophomonas maltophilia Strains Sm32COP, Sm41DVV, Sm46PAILV, SmF3, SmF22, SmSOFb1 and SmCVFa1, Isolated from Different Manures, in France.</title>
        <authorList>
            <person name="Nazaret S."/>
            <person name="Bodilis J."/>
        </authorList>
    </citation>
    <scope>NUCLEOTIDE SEQUENCE [LARGE SCALE GENOMIC DNA]</scope>
    <source>
        <strain evidence="5 6">Sm46PAILV</strain>
    </source>
</reference>
<evidence type="ECO:0000256" key="1">
    <source>
        <dbReference type="ARBA" id="ARBA00005290"/>
    </source>
</evidence>
<dbReference type="OrthoDB" id="4319884at2"/>
<dbReference type="InterPro" id="IPR004130">
    <property type="entry name" value="Gpn"/>
</dbReference>
<protein>
    <submittedName>
        <fullName evidence="5">GTPase</fullName>
    </submittedName>
</protein>
<sequence length="182" mass="19619">MREHKVVVLGGMGSGKSTLVRSIAAGVVIDTDVANSDRVGADKASTTVALDYADIDLPNGERLRLYGTPGQQRFDFLWPILLQGARGVVLLLDARRADVAADLEAYLRVLRPYARALALVVAVTHFDQVPHAVLDGWAARACLDEQPLPLLAVDARDREQGLMLMDVLMGEMEAHALVAAHG</sequence>
<dbReference type="GO" id="GO:0005525">
    <property type="term" value="F:GTP binding"/>
    <property type="evidence" value="ECO:0007669"/>
    <property type="project" value="UniProtKB-KW"/>
</dbReference>
<dbReference type="InterPro" id="IPR052705">
    <property type="entry name" value="Gliding_Motility_GTPase"/>
</dbReference>